<evidence type="ECO:0000256" key="1">
    <source>
        <dbReference type="SAM" id="SignalP"/>
    </source>
</evidence>
<organism evidence="2 3">
    <name type="scientific">Dyella acidiphila</name>
    <dbReference type="NCBI Taxonomy" id="2775866"/>
    <lineage>
        <taxon>Bacteria</taxon>
        <taxon>Pseudomonadati</taxon>
        <taxon>Pseudomonadota</taxon>
        <taxon>Gammaproteobacteria</taxon>
        <taxon>Lysobacterales</taxon>
        <taxon>Rhodanobacteraceae</taxon>
        <taxon>Dyella</taxon>
    </lineage>
</organism>
<dbReference type="EMBL" id="JACZZA010000006">
    <property type="protein sequence ID" value="MBE1160934.1"/>
    <property type="molecule type" value="Genomic_DNA"/>
</dbReference>
<comment type="caution">
    <text evidence="2">The sequence shown here is derived from an EMBL/GenBank/DDBJ whole genome shotgun (WGS) entry which is preliminary data.</text>
</comment>
<evidence type="ECO:0000313" key="3">
    <source>
        <dbReference type="Proteomes" id="UP000651010"/>
    </source>
</evidence>
<sequence length="68" mass="7238">MTRLLLATTMLTFCMALSACGGSRAIAQNNETCGKQLMALQNAVGSGAMTQAEYERAREAAIHRCNAD</sequence>
<gene>
    <name evidence="2" type="ORF">IGX34_11075</name>
</gene>
<protein>
    <recommendedName>
        <fullName evidence="4">SHOCT domain-containing protein</fullName>
    </recommendedName>
</protein>
<dbReference type="Proteomes" id="UP000651010">
    <property type="component" value="Unassembled WGS sequence"/>
</dbReference>
<keyword evidence="3" id="KW-1185">Reference proteome</keyword>
<keyword evidence="1" id="KW-0732">Signal</keyword>
<accession>A0ABR9GA62</accession>
<feature type="signal peptide" evidence="1">
    <location>
        <begin position="1"/>
        <end position="19"/>
    </location>
</feature>
<proteinExistence type="predicted"/>
<name>A0ABR9GA62_9GAMM</name>
<feature type="chain" id="PRO_5046780224" description="SHOCT domain-containing protein" evidence="1">
    <location>
        <begin position="20"/>
        <end position="68"/>
    </location>
</feature>
<evidence type="ECO:0008006" key="4">
    <source>
        <dbReference type="Google" id="ProtNLM"/>
    </source>
</evidence>
<evidence type="ECO:0000313" key="2">
    <source>
        <dbReference type="EMBL" id="MBE1160934.1"/>
    </source>
</evidence>
<dbReference type="PROSITE" id="PS51257">
    <property type="entry name" value="PROKAR_LIPOPROTEIN"/>
    <property type="match status" value="1"/>
</dbReference>
<dbReference type="RefSeq" id="WP_192555795.1">
    <property type="nucleotide sequence ID" value="NZ_JACZZA010000006.1"/>
</dbReference>
<reference evidence="2 3" key="1">
    <citation type="submission" date="2020-09" db="EMBL/GenBank/DDBJ databases">
        <title>Dyella sp. 7MK23 isolated from forest soil.</title>
        <authorList>
            <person name="Fu J."/>
        </authorList>
    </citation>
    <scope>NUCLEOTIDE SEQUENCE [LARGE SCALE GENOMIC DNA]</scope>
    <source>
        <strain evidence="2 3">7MK23</strain>
    </source>
</reference>